<evidence type="ECO:0000256" key="1">
    <source>
        <dbReference type="ARBA" id="ARBA00005054"/>
    </source>
</evidence>
<dbReference type="EMBL" id="CP000554">
    <property type="protein sequence ID" value="ABM78255.1"/>
    <property type="molecule type" value="Genomic_DNA"/>
</dbReference>
<dbReference type="KEGG" id="pmf:P9303_15111"/>
<dbReference type="SUPFAM" id="SSF53328">
    <property type="entry name" value="Formyltransferase"/>
    <property type="match status" value="1"/>
</dbReference>
<dbReference type="GO" id="GO:0004644">
    <property type="term" value="F:phosphoribosylglycinamide formyltransferase activity"/>
    <property type="evidence" value="ECO:0007669"/>
    <property type="project" value="UniProtKB-UniRule"/>
</dbReference>
<accession>A2C9U5</accession>
<feature type="binding site" evidence="4">
    <location>
        <position position="162"/>
    </location>
    <ligand>
        <name>(6R)-10-formyltetrahydrofolate</name>
        <dbReference type="ChEBI" id="CHEBI:195366"/>
    </ligand>
</feature>
<dbReference type="EC" id="2.1.2.2" evidence="4"/>
<proteinExistence type="inferred from homology"/>
<dbReference type="Pfam" id="PF00551">
    <property type="entry name" value="Formyl_trans_N"/>
    <property type="match status" value="1"/>
</dbReference>
<dbReference type="BioCyc" id="PMAR59922:G1G80-1308-MONOMER"/>
<comment type="catalytic activity">
    <reaction evidence="4">
        <text>N(1)-(5-phospho-beta-D-ribosyl)glycinamide + (6R)-10-formyltetrahydrofolate = N(2)-formyl-N(1)-(5-phospho-beta-D-ribosyl)glycinamide + (6S)-5,6,7,8-tetrahydrofolate + H(+)</text>
        <dbReference type="Rhea" id="RHEA:15053"/>
        <dbReference type="ChEBI" id="CHEBI:15378"/>
        <dbReference type="ChEBI" id="CHEBI:57453"/>
        <dbReference type="ChEBI" id="CHEBI:143788"/>
        <dbReference type="ChEBI" id="CHEBI:147286"/>
        <dbReference type="ChEBI" id="CHEBI:195366"/>
        <dbReference type="EC" id="2.1.2.2"/>
    </reaction>
</comment>
<dbReference type="HOGENOM" id="CLU_038395_1_2_3"/>
<dbReference type="HAMAP" id="MF_01930">
    <property type="entry name" value="PurN"/>
    <property type="match status" value="1"/>
</dbReference>
<reference evidence="6 7" key="1">
    <citation type="journal article" date="2007" name="PLoS Genet.">
        <title>Patterns and implications of gene gain and loss in the evolution of Prochlorococcus.</title>
        <authorList>
            <person name="Kettler G.C."/>
            <person name="Martiny A.C."/>
            <person name="Huang K."/>
            <person name="Zucker J."/>
            <person name="Coleman M.L."/>
            <person name="Rodrigue S."/>
            <person name="Chen F."/>
            <person name="Lapidus A."/>
            <person name="Ferriera S."/>
            <person name="Johnson J."/>
            <person name="Steglich C."/>
            <person name="Church G.M."/>
            <person name="Richardson P."/>
            <person name="Chisholm S.W."/>
        </authorList>
    </citation>
    <scope>NUCLEOTIDE SEQUENCE [LARGE SCALE GENOMIC DNA]</scope>
    <source>
        <strain evidence="6 7">MIT 9303</strain>
    </source>
</reference>
<feature type="active site" description="Proton donor" evidence="4">
    <location>
        <position position="164"/>
    </location>
</feature>
<feature type="binding site" evidence="4">
    <location>
        <begin position="145"/>
        <end position="148"/>
    </location>
    <ligand>
        <name>(6R)-10-formyltetrahydrofolate</name>
        <dbReference type="ChEBI" id="CHEBI:195366"/>
    </ligand>
</feature>
<evidence type="ECO:0000313" key="7">
    <source>
        <dbReference type="Proteomes" id="UP000002274"/>
    </source>
</evidence>
<dbReference type="CDD" id="cd08645">
    <property type="entry name" value="FMT_core_GART"/>
    <property type="match status" value="1"/>
</dbReference>
<feature type="site" description="Raises pKa of active site His" evidence="4">
    <location>
        <position position="200"/>
    </location>
</feature>
<comment type="function">
    <text evidence="4">Catalyzes the transfer of a formyl group from 10-formyltetrahydrofolate to 5-phospho-ribosyl-glycinamide (GAR), producing 5-phospho-ribosyl-N-formylglycinamide (FGAR) and tetrahydrofolate.</text>
</comment>
<dbReference type="GO" id="GO:0006189">
    <property type="term" value="P:'de novo' IMP biosynthetic process"/>
    <property type="evidence" value="ECO:0007669"/>
    <property type="project" value="UniProtKB-UniRule"/>
</dbReference>
<evidence type="ECO:0000256" key="4">
    <source>
        <dbReference type="HAMAP-Rule" id="MF_01930"/>
    </source>
</evidence>
<sequence length="250" mass="27676">MQLVFSIVNKMNNLDKKENCLTSASSHPRQNSCYEKDARRSLIWPPPQARQIFNPRLNLGVMASGNGSNFEALVKAIQNSRLDAHISILVVNNPNCEARRRAQRLGVPCVIHNHREFSSREELDKALVKTFSNHAVEGVVMAGWMRIVTPILIAAFPNRLINIHPSLLPSFRGLDAVGQALKARVPISGCSVHLVTPQVDDGPVLAQAAVPVLSSDDHQSLSERIQRMEHQLLPLSVALAGQNWRNEAQN</sequence>
<evidence type="ECO:0000256" key="3">
    <source>
        <dbReference type="ARBA" id="ARBA00022755"/>
    </source>
</evidence>
<protein>
    <recommendedName>
        <fullName evidence="4">Phosphoribosylglycinamide formyltransferase</fullName>
        <ecNumber evidence="4">2.1.2.2</ecNumber>
    </recommendedName>
    <alternativeName>
        <fullName evidence="4">5'-phosphoribosylglycinamide transformylase</fullName>
    </alternativeName>
    <alternativeName>
        <fullName evidence="4">GAR transformylase</fullName>
        <shortName evidence="4">GART</shortName>
    </alternativeName>
</protein>
<dbReference type="UniPathway" id="UPA00074">
    <property type="reaction ID" value="UER00126"/>
</dbReference>
<dbReference type="STRING" id="59922.P9303_15111"/>
<evidence type="ECO:0000256" key="2">
    <source>
        <dbReference type="ARBA" id="ARBA00022679"/>
    </source>
</evidence>
<organism evidence="6 7">
    <name type="scientific">Prochlorococcus marinus (strain MIT 9303)</name>
    <dbReference type="NCBI Taxonomy" id="59922"/>
    <lineage>
        <taxon>Bacteria</taxon>
        <taxon>Bacillati</taxon>
        <taxon>Cyanobacteriota</taxon>
        <taxon>Cyanophyceae</taxon>
        <taxon>Synechococcales</taxon>
        <taxon>Prochlorococcaceae</taxon>
        <taxon>Prochlorococcus</taxon>
    </lineage>
</organism>
<comment type="pathway">
    <text evidence="1 4">Purine metabolism; IMP biosynthesis via de novo pathway; N(2)-formyl-N(1)-(5-phospho-D-ribosyl)glycinamide from N(1)-(5-phospho-D-ribosyl)glycinamide (10-formyl THF route): step 1/1.</text>
</comment>
<dbReference type="GO" id="GO:0005829">
    <property type="term" value="C:cytosol"/>
    <property type="evidence" value="ECO:0007669"/>
    <property type="project" value="TreeGrafter"/>
</dbReference>
<keyword evidence="3 4" id="KW-0658">Purine biosynthesis</keyword>
<keyword evidence="2 4" id="KW-0808">Transferase</keyword>
<dbReference type="PANTHER" id="PTHR43369">
    <property type="entry name" value="PHOSPHORIBOSYLGLYCINAMIDE FORMYLTRANSFERASE"/>
    <property type="match status" value="1"/>
</dbReference>
<dbReference type="NCBIfam" id="TIGR00639">
    <property type="entry name" value="PurN"/>
    <property type="match status" value="1"/>
</dbReference>
<feature type="domain" description="Formyl transferase N-terminal" evidence="5">
    <location>
        <begin position="61"/>
        <end position="235"/>
    </location>
</feature>
<dbReference type="AlphaFoldDB" id="A2C9U5"/>
<comment type="similarity">
    <text evidence="4">Belongs to the GART family.</text>
</comment>
<dbReference type="Gene3D" id="3.40.50.170">
    <property type="entry name" value="Formyl transferase, N-terminal domain"/>
    <property type="match status" value="1"/>
</dbReference>
<evidence type="ECO:0000313" key="6">
    <source>
        <dbReference type="EMBL" id="ABM78255.1"/>
    </source>
</evidence>
<feature type="binding site" evidence="4">
    <location>
        <position position="120"/>
    </location>
    <ligand>
        <name>(6R)-10-formyltetrahydrofolate</name>
        <dbReference type="ChEBI" id="CHEBI:195366"/>
    </ligand>
</feature>
<gene>
    <name evidence="4 6" type="primary">purN</name>
    <name evidence="6" type="ordered locus">P9303_15111</name>
</gene>
<evidence type="ECO:0000259" key="5">
    <source>
        <dbReference type="Pfam" id="PF00551"/>
    </source>
</evidence>
<dbReference type="InterPro" id="IPR036477">
    <property type="entry name" value="Formyl_transf_N_sf"/>
</dbReference>
<dbReference type="Proteomes" id="UP000002274">
    <property type="component" value="Chromosome"/>
</dbReference>
<feature type="binding site" evidence="4">
    <location>
        <begin position="67"/>
        <end position="69"/>
    </location>
    <ligand>
        <name>N(1)-(5-phospho-beta-D-ribosyl)glycinamide</name>
        <dbReference type="ChEBI" id="CHEBI:143788"/>
    </ligand>
</feature>
<name>A2C9U5_PROM3</name>
<dbReference type="InterPro" id="IPR002376">
    <property type="entry name" value="Formyl_transf_N"/>
</dbReference>
<dbReference type="InterPro" id="IPR004607">
    <property type="entry name" value="GART"/>
</dbReference>
<dbReference type="PANTHER" id="PTHR43369:SF2">
    <property type="entry name" value="PHOSPHORIBOSYLGLYCINAMIDE FORMYLTRANSFERASE"/>
    <property type="match status" value="1"/>
</dbReference>